<evidence type="ECO:0000256" key="6">
    <source>
        <dbReference type="ARBA" id="ARBA00023118"/>
    </source>
</evidence>
<dbReference type="GO" id="GO:0016787">
    <property type="term" value="F:hydrolase activity"/>
    <property type="evidence" value="ECO:0007669"/>
    <property type="project" value="UniProtKB-KW"/>
</dbReference>
<dbReference type="AlphaFoldDB" id="A0A7K4MLQ0"/>
<evidence type="ECO:0000256" key="2">
    <source>
        <dbReference type="ARBA" id="ARBA00022723"/>
    </source>
</evidence>
<dbReference type="GO" id="GO:0051607">
    <property type="term" value="P:defense response to virus"/>
    <property type="evidence" value="ECO:0007669"/>
    <property type="project" value="UniProtKB-KW"/>
</dbReference>
<evidence type="ECO:0000256" key="7">
    <source>
        <dbReference type="ARBA" id="ARBA00023125"/>
    </source>
</evidence>
<keyword evidence="6" id="KW-0051">Antiviral defense</keyword>
<evidence type="ECO:0000256" key="4">
    <source>
        <dbReference type="ARBA" id="ARBA00022801"/>
    </source>
</evidence>
<organism evidence="9 10">
    <name type="scientific">Marine Group I thaumarchaeote</name>
    <dbReference type="NCBI Taxonomy" id="2511932"/>
    <lineage>
        <taxon>Archaea</taxon>
        <taxon>Nitrososphaerota</taxon>
        <taxon>Marine Group I</taxon>
    </lineage>
</organism>
<evidence type="ECO:0000256" key="5">
    <source>
        <dbReference type="ARBA" id="ARBA00022842"/>
    </source>
</evidence>
<dbReference type="Gene3D" id="1.20.120.920">
    <property type="entry name" value="CRISPR-associated endonuclease Cas1, C-terminal domain"/>
    <property type="match status" value="1"/>
</dbReference>
<keyword evidence="4" id="KW-0378">Hydrolase</keyword>
<evidence type="ECO:0000256" key="1">
    <source>
        <dbReference type="ARBA" id="ARBA00022722"/>
    </source>
</evidence>
<keyword evidence="5" id="KW-0460">Magnesium</keyword>
<evidence type="ECO:0000256" key="8">
    <source>
        <dbReference type="ARBA" id="ARBA00023211"/>
    </source>
</evidence>
<evidence type="ECO:0000256" key="3">
    <source>
        <dbReference type="ARBA" id="ARBA00022759"/>
    </source>
</evidence>
<dbReference type="GO" id="GO:0043571">
    <property type="term" value="P:maintenance of CRISPR repeat elements"/>
    <property type="evidence" value="ECO:0007669"/>
    <property type="project" value="InterPro"/>
</dbReference>
<reference evidence="9 10" key="1">
    <citation type="journal article" date="2019" name="Environ. Microbiol.">
        <title>Genomics insights into ecotype formation of ammonia-oxidizing archaea in the deep ocean.</title>
        <authorList>
            <person name="Wang Y."/>
            <person name="Huang J.M."/>
            <person name="Cui G.J."/>
            <person name="Nunoura T."/>
            <person name="Takaki Y."/>
            <person name="Li W.L."/>
            <person name="Li J."/>
            <person name="Gao Z.M."/>
            <person name="Takai K."/>
            <person name="Zhang A.Q."/>
            <person name="Stepanauskas R."/>
        </authorList>
    </citation>
    <scope>NUCLEOTIDE SEQUENCE [LARGE SCALE GENOMIC DNA]</scope>
    <source>
        <strain evidence="9 10">C4</strain>
    </source>
</reference>
<keyword evidence="8" id="KW-0464">Manganese</keyword>
<evidence type="ECO:0000313" key="9">
    <source>
        <dbReference type="EMBL" id="NWJ30117.1"/>
    </source>
</evidence>
<keyword evidence="7" id="KW-0238">DNA-binding</keyword>
<keyword evidence="1" id="KW-0540">Nuclease</keyword>
<dbReference type="PANTHER" id="PTHR34353">
    <property type="entry name" value="CRISPR-ASSOCIATED ENDONUCLEASE CAS1 1"/>
    <property type="match status" value="1"/>
</dbReference>
<protein>
    <submittedName>
        <fullName evidence="9">CRISPR-associated endonuclease Cas1</fullName>
    </submittedName>
</protein>
<dbReference type="GO" id="GO:0003677">
    <property type="term" value="F:DNA binding"/>
    <property type="evidence" value="ECO:0007669"/>
    <property type="project" value="UniProtKB-KW"/>
</dbReference>
<name>A0A7K4MLQ0_9ARCH</name>
<evidence type="ECO:0000313" key="10">
    <source>
        <dbReference type="Proteomes" id="UP000568446"/>
    </source>
</evidence>
<dbReference type="GO" id="GO:0046872">
    <property type="term" value="F:metal ion binding"/>
    <property type="evidence" value="ECO:0007669"/>
    <property type="project" value="UniProtKB-KW"/>
</dbReference>
<dbReference type="PANTHER" id="PTHR34353:SF2">
    <property type="entry name" value="CRISPR-ASSOCIATED ENDONUCLEASE CAS1 1"/>
    <property type="match status" value="1"/>
</dbReference>
<gene>
    <name evidence="9" type="ORF">HX850_04300</name>
</gene>
<keyword evidence="3 9" id="KW-0255">Endonuclease</keyword>
<dbReference type="Proteomes" id="UP000568446">
    <property type="component" value="Unassembled WGS sequence"/>
</dbReference>
<sequence>MSVKNSKVILKDCHDPFSDCSTEEWFVKHMPYDRIVLQGKGYISTEGLSLLSENNKTVILLDTFGNQITICHGIRDSYTATKYRIAQYDTFRDKTKTDYLSRQITRGKLESQIKFLKSTNNSEIAQGIEKLSRKGISEAVSSRYYFDNYSKLIDDRFQFTKRNSIQIQKYNTTDVINGLLNYGIEEALIVNCMKLTYLDRINCIRI</sequence>
<dbReference type="EMBL" id="JACATK010000027">
    <property type="protein sequence ID" value="NWJ30117.1"/>
    <property type="molecule type" value="Genomic_DNA"/>
</dbReference>
<dbReference type="InterPro" id="IPR042206">
    <property type="entry name" value="CRISPR-assoc_Cas1_C"/>
</dbReference>
<proteinExistence type="predicted"/>
<dbReference type="Pfam" id="PF01867">
    <property type="entry name" value="Cas_Cas1"/>
    <property type="match status" value="1"/>
</dbReference>
<dbReference type="GO" id="GO:0004519">
    <property type="term" value="F:endonuclease activity"/>
    <property type="evidence" value="ECO:0007669"/>
    <property type="project" value="UniProtKB-KW"/>
</dbReference>
<comment type="caution">
    <text evidence="9">The sequence shown here is derived from an EMBL/GenBank/DDBJ whole genome shotgun (WGS) entry which is preliminary data.</text>
</comment>
<accession>A0A7K4MLQ0</accession>
<dbReference type="InterPro" id="IPR002729">
    <property type="entry name" value="CRISPR-assoc_Cas1"/>
</dbReference>
<keyword evidence="2" id="KW-0479">Metal-binding</keyword>
<dbReference type="InterPro" id="IPR050646">
    <property type="entry name" value="Cas1"/>
</dbReference>